<proteinExistence type="predicted"/>
<gene>
    <name evidence="1" type="ORF">C942_00933</name>
</gene>
<dbReference type="OrthoDB" id="9812088at2"/>
<dbReference type="Proteomes" id="UP000011134">
    <property type="component" value="Unassembled WGS sequence"/>
</dbReference>
<keyword evidence="2" id="KW-1185">Reference proteome</keyword>
<comment type="caution">
    <text evidence="1">The sequence shown here is derived from an EMBL/GenBank/DDBJ whole genome shotgun (WGS) entry which is preliminary data.</text>
</comment>
<dbReference type="Pfam" id="PF07030">
    <property type="entry name" value="Phage_Mu_Gp36"/>
    <property type="match status" value="1"/>
</dbReference>
<accession>L8JAN7</accession>
<dbReference type="InterPro" id="IPR009752">
    <property type="entry name" value="Phage_Mu_GpJ"/>
</dbReference>
<dbReference type="PATRIC" id="fig|1056511.3.peg.2426"/>
<dbReference type="EMBL" id="AMZO01000016">
    <property type="protein sequence ID" value="ELR65846.1"/>
    <property type="molecule type" value="Genomic_DNA"/>
</dbReference>
<evidence type="ECO:0000313" key="1">
    <source>
        <dbReference type="EMBL" id="ELR65846.1"/>
    </source>
</evidence>
<reference evidence="1 2" key="1">
    <citation type="submission" date="2012-12" db="EMBL/GenBank/DDBJ databases">
        <title>Genome Assembly of Photobacterium sp. AK15.</title>
        <authorList>
            <person name="Khatri I."/>
            <person name="Vaidya B."/>
            <person name="Srinivas T.N.R."/>
            <person name="Subramanian S."/>
            <person name="Pinnaka A."/>
        </authorList>
    </citation>
    <scope>NUCLEOTIDE SEQUENCE [LARGE SCALE GENOMIC DNA]</scope>
    <source>
        <strain evidence="1 2">AK15</strain>
    </source>
</reference>
<dbReference type="AlphaFoldDB" id="L8JAN7"/>
<dbReference type="RefSeq" id="WP_007465958.1">
    <property type="nucleotide sequence ID" value="NZ_AMZO01000016.1"/>
</dbReference>
<sequence length="149" mass="16149">MYCTRDDMVSRFGIEELSELTDRDGSAGVSGIVDNVLNQAMDDAGATIDGYLGGRYDLPLAVVPRVLTRTACDLARYYLYDEQLGEEHQAAKRYTEAISYLEKVGRGVLQLGLDRNNARPETSNTAVMTSAGSVFGRPSGGNRSGKGFI</sequence>
<organism evidence="1 2">
    <name type="scientific">Photobacterium marinum</name>
    <dbReference type="NCBI Taxonomy" id="1056511"/>
    <lineage>
        <taxon>Bacteria</taxon>
        <taxon>Pseudomonadati</taxon>
        <taxon>Pseudomonadota</taxon>
        <taxon>Gammaproteobacteria</taxon>
        <taxon>Vibrionales</taxon>
        <taxon>Vibrionaceae</taxon>
        <taxon>Photobacterium</taxon>
    </lineage>
</organism>
<protein>
    <recommendedName>
        <fullName evidence="3">DUF1320 domain-containing protein</fullName>
    </recommendedName>
</protein>
<evidence type="ECO:0000313" key="2">
    <source>
        <dbReference type="Proteomes" id="UP000011134"/>
    </source>
</evidence>
<evidence type="ECO:0008006" key="3">
    <source>
        <dbReference type="Google" id="ProtNLM"/>
    </source>
</evidence>
<name>L8JAN7_9GAMM</name>